<name>A0ABR9CGS0_9HYPH</name>
<dbReference type="InterPro" id="IPR002577">
    <property type="entry name" value="HTH_HxlR"/>
</dbReference>
<dbReference type="PROSITE" id="PS51118">
    <property type="entry name" value="HTH_HXLR"/>
    <property type="match status" value="1"/>
</dbReference>
<protein>
    <submittedName>
        <fullName evidence="5">Helix-turn-helix transcriptional regulator</fullName>
    </submittedName>
</protein>
<evidence type="ECO:0000313" key="6">
    <source>
        <dbReference type="Proteomes" id="UP000632063"/>
    </source>
</evidence>
<dbReference type="PANTHER" id="PTHR33204:SF39">
    <property type="entry name" value="TRANSCRIPTIONAL REGULATORY PROTEIN"/>
    <property type="match status" value="1"/>
</dbReference>
<dbReference type="InterPro" id="IPR036388">
    <property type="entry name" value="WH-like_DNA-bd_sf"/>
</dbReference>
<dbReference type="Proteomes" id="UP000632063">
    <property type="component" value="Unassembled WGS sequence"/>
</dbReference>
<dbReference type="Gene3D" id="1.10.10.10">
    <property type="entry name" value="Winged helix-like DNA-binding domain superfamily/Winged helix DNA-binding domain"/>
    <property type="match status" value="1"/>
</dbReference>
<keyword evidence="6" id="KW-1185">Reference proteome</keyword>
<accession>A0ABR9CGS0</accession>
<evidence type="ECO:0000256" key="1">
    <source>
        <dbReference type="ARBA" id="ARBA00023015"/>
    </source>
</evidence>
<gene>
    <name evidence="5" type="ORF">IG616_00825</name>
</gene>
<reference evidence="5 6" key="2">
    <citation type="journal article" date="2021" name="Int. J. Syst. Evol. Microbiol.">
        <title>Roseibium litorale sp. nov., isolated from a tidal flat sediment and proposal for the reclassification of Labrenzia polysiphoniae as Roseibium polysiphoniae comb. nov.</title>
        <authorList>
            <person name="Liu Y."/>
            <person name="Pei T."/>
            <person name="Du J."/>
            <person name="Chao M."/>
            <person name="Deng M.R."/>
            <person name="Zhu H."/>
        </authorList>
    </citation>
    <scope>NUCLEOTIDE SEQUENCE [LARGE SCALE GENOMIC DNA]</scope>
    <source>
        <strain evidence="5 6">4C16A</strain>
    </source>
</reference>
<keyword evidence="3" id="KW-0804">Transcription</keyword>
<keyword evidence="2" id="KW-0238">DNA-binding</keyword>
<evidence type="ECO:0000313" key="5">
    <source>
        <dbReference type="EMBL" id="MBD8890075.1"/>
    </source>
</evidence>
<evidence type="ECO:0000256" key="2">
    <source>
        <dbReference type="ARBA" id="ARBA00023125"/>
    </source>
</evidence>
<dbReference type="PANTHER" id="PTHR33204">
    <property type="entry name" value="TRANSCRIPTIONAL REGULATOR, MARR FAMILY"/>
    <property type="match status" value="1"/>
</dbReference>
<dbReference type="Pfam" id="PF01638">
    <property type="entry name" value="HxlR"/>
    <property type="match status" value="1"/>
</dbReference>
<proteinExistence type="predicted"/>
<comment type="caution">
    <text evidence="5">The sequence shown here is derived from an EMBL/GenBank/DDBJ whole genome shotgun (WGS) entry which is preliminary data.</text>
</comment>
<evidence type="ECO:0000256" key="3">
    <source>
        <dbReference type="ARBA" id="ARBA00023163"/>
    </source>
</evidence>
<dbReference type="SUPFAM" id="SSF46785">
    <property type="entry name" value="Winged helix' DNA-binding domain"/>
    <property type="match status" value="1"/>
</dbReference>
<feature type="domain" description="HTH hxlR-type" evidence="4">
    <location>
        <begin position="32"/>
        <end position="131"/>
    </location>
</feature>
<dbReference type="InterPro" id="IPR036390">
    <property type="entry name" value="WH_DNA-bd_sf"/>
</dbReference>
<reference evidence="6" key="1">
    <citation type="submission" date="2020-09" db="EMBL/GenBank/DDBJ databases">
        <title>The genome sequence of strain Labrenzia suaedae 4C16A.</title>
        <authorList>
            <person name="Liu Y."/>
        </authorList>
    </citation>
    <scope>NUCLEOTIDE SEQUENCE [LARGE SCALE GENOMIC DNA]</scope>
    <source>
        <strain evidence="6">4C16A</strain>
    </source>
</reference>
<evidence type="ECO:0000259" key="4">
    <source>
        <dbReference type="PROSITE" id="PS51118"/>
    </source>
</evidence>
<sequence length="148" mass="16980">MRNRKWLQEGTFLSPGYTEGTVLKAEGKCKDCSRINEVLSRVGDRWSVLIVISLANYGILRFNELKRNLGISQRMLSLTLRELERDGMVNRTYHPTIPPKVEYSLTPLGKSFREPLKGLGQWALNNLPAIDQARQRYDEQEASERQSA</sequence>
<dbReference type="EMBL" id="JACYXI010000001">
    <property type="protein sequence ID" value="MBD8890075.1"/>
    <property type="molecule type" value="Genomic_DNA"/>
</dbReference>
<organism evidence="5 6">
    <name type="scientific">Roseibium litorale</name>
    <dbReference type="NCBI Taxonomy" id="2803841"/>
    <lineage>
        <taxon>Bacteria</taxon>
        <taxon>Pseudomonadati</taxon>
        <taxon>Pseudomonadota</taxon>
        <taxon>Alphaproteobacteria</taxon>
        <taxon>Hyphomicrobiales</taxon>
        <taxon>Stappiaceae</taxon>
        <taxon>Roseibium</taxon>
    </lineage>
</organism>
<keyword evidence="1" id="KW-0805">Transcription regulation</keyword>